<evidence type="ECO:0000256" key="5">
    <source>
        <dbReference type="SAM" id="SignalP"/>
    </source>
</evidence>
<dbReference type="AlphaFoldDB" id="A0A7C9M6R7"/>
<dbReference type="Pfam" id="PF04357">
    <property type="entry name" value="TamB"/>
    <property type="match status" value="1"/>
</dbReference>
<evidence type="ECO:0000313" key="7">
    <source>
        <dbReference type="EMBL" id="MTJ03201.1"/>
    </source>
</evidence>
<keyword evidence="5" id="KW-0732">Signal</keyword>
<dbReference type="PANTHER" id="PTHR36985">
    <property type="entry name" value="TRANSLOCATION AND ASSEMBLY MODULE SUBUNIT TAMB"/>
    <property type="match status" value="1"/>
</dbReference>
<sequence>MRNARIIPLRAAMLLALALLTALPGGARAQDDTAREGRTFLEGVLEDALSGEGRDVQVIGFAGALSARATVEEITFSDPQGTWLTIDEAVLDWDRAALLGGRLDITSLGAKSITLARPPAPAKAPAPPPEASAPFSLPELPVSVNIGSLSAEKVTLGKAVLGQRAVVTLSGALSLAGGEGKGNLSLKRVDGRKGALTLKAGYDNASRVLSLDLTAQEAADGIAAGLLNLPGRPSVSLSAKGTGPITGYSADVSLATDGQQRLAGTMTLGATDTPQDESAPAAQRFALDIGGDIAPLFAPEYREFFGPNIALQVAGERGADGAVVLEQLSLTAKALSLQGAARIAADGWPERLALNGRIGGQDGARVLLPASGPRTSLREAQIDLAFDAAKGQSWDMSLRANGLTRPDLSLAEATVSATGTLQRASDGTPGHVTGDVDARLSGLRPDDPALAKAIGSSLSARTQADWTPGAPVRLTGLSLAGADYNLSGDLSLKGIEDALEVELRADLRAQARDLSRFAALADRPLRGAAEMSLRGTATPVSGGFDMSIAGKTRDLHTGIGTLDPLLAGSTSLALDAQRSTDGTRIKRLELSSDAVQLSGNGQLSAAQGAAELSARLSDLGLIADGVRGPATMTLSATRATGPWTITLNANGPGGSAAQANGTITQDIATADLSITGQAPLALANAQLSPRSLSGQARFDLRLAGPPALSSLSGTVATAGARLTLPNQRLALGQIDAQARLSQGRADLNVSSALSSGGSVRLSGPVTLSPPFDADLAVELRRATLSDPALFKTTANGDLRVQGPLAGGARIGGTITLGDVELRVPDTSGPSYGDLPGLKHRSEPADVRRTRSWAGVIGTPGAGAAAATGPAYPVDLLVRAPARIFVRGRGLDAELGGQIRLTGTTTNLVPQGRFDLIRGRLDILGRRLTLTEGLVNLQGAFDPYINFVAETQTDGTSVRIGLTGQASNPELELTSSPELPRDEVLSLLLFGRGVTDISPFQALRLANALRTLSGQGGAGISERLRSGTGLDNLDVTTDANGTAQARAGKYISENIYTDVVVDTQGRTEINLNLTVSPNITARGRLGSEGDTGLGVFYERDY</sequence>
<name>A0A7C9M6R7_9RHOB</name>
<evidence type="ECO:0000313" key="8">
    <source>
        <dbReference type="Proteomes" id="UP000483078"/>
    </source>
</evidence>
<dbReference type="PANTHER" id="PTHR36985:SF1">
    <property type="entry name" value="TRANSLOCATION AND ASSEMBLY MODULE SUBUNIT TAMB"/>
    <property type="match status" value="1"/>
</dbReference>
<dbReference type="Proteomes" id="UP000483078">
    <property type="component" value="Unassembled WGS sequence"/>
</dbReference>
<reference evidence="7 8" key="1">
    <citation type="submission" date="2019-06" db="EMBL/GenBank/DDBJ databases">
        <title>Enrichment of Autotrophic Halophilic Microorganisms from Red Sea Brine Pool Using Microbial Electrosynthesis System.</title>
        <authorList>
            <person name="Alqahtani M.F."/>
            <person name="Bajracharya S."/>
            <person name="Katuri K.P."/>
            <person name="Ali M."/>
            <person name="Saikaly P.E."/>
        </authorList>
    </citation>
    <scope>NUCLEOTIDE SEQUENCE [LARGE SCALE GENOMIC DNA]</scope>
    <source>
        <strain evidence="7">MES6</strain>
    </source>
</reference>
<keyword evidence="4" id="KW-0472">Membrane</keyword>
<evidence type="ECO:0000256" key="2">
    <source>
        <dbReference type="ARBA" id="ARBA00022692"/>
    </source>
</evidence>
<gene>
    <name evidence="7" type="ORF">FH759_00725</name>
</gene>
<keyword evidence="3" id="KW-1133">Transmembrane helix</keyword>
<proteinExistence type="predicted"/>
<feature type="domain" description="Translocation and assembly module TamB C-terminal" evidence="6">
    <location>
        <begin position="751"/>
        <end position="1100"/>
    </location>
</feature>
<keyword evidence="2" id="KW-0812">Transmembrane</keyword>
<evidence type="ECO:0000256" key="4">
    <source>
        <dbReference type="ARBA" id="ARBA00023136"/>
    </source>
</evidence>
<dbReference type="RefSeq" id="WP_273247646.1">
    <property type="nucleotide sequence ID" value="NZ_VENJ01000002.1"/>
</dbReference>
<organism evidence="7 8">
    <name type="scientific">Sediminimonas qiaohouensis</name>
    <dbReference type="NCBI Taxonomy" id="552061"/>
    <lineage>
        <taxon>Bacteria</taxon>
        <taxon>Pseudomonadati</taxon>
        <taxon>Pseudomonadota</taxon>
        <taxon>Alphaproteobacteria</taxon>
        <taxon>Rhodobacterales</taxon>
        <taxon>Roseobacteraceae</taxon>
        <taxon>Sediminimonas</taxon>
    </lineage>
</organism>
<evidence type="ECO:0000259" key="6">
    <source>
        <dbReference type="Pfam" id="PF04357"/>
    </source>
</evidence>
<evidence type="ECO:0000256" key="3">
    <source>
        <dbReference type="ARBA" id="ARBA00022989"/>
    </source>
</evidence>
<dbReference type="InterPro" id="IPR007452">
    <property type="entry name" value="TamB_C"/>
</dbReference>
<dbReference type="GO" id="GO:0097347">
    <property type="term" value="C:TAM protein secretion complex"/>
    <property type="evidence" value="ECO:0007669"/>
    <property type="project" value="TreeGrafter"/>
</dbReference>
<dbReference type="GO" id="GO:0005886">
    <property type="term" value="C:plasma membrane"/>
    <property type="evidence" value="ECO:0007669"/>
    <property type="project" value="InterPro"/>
</dbReference>
<dbReference type="EMBL" id="VENJ01000002">
    <property type="protein sequence ID" value="MTJ03201.1"/>
    <property type="molecule type" value="Genomic_DNA"/>
</dbReference>
<feature type="signal peptide" evidence="5">
    <location>
        <begin position="1"/>
        <end position="29"/>
    </location>
</feature>
<accession>A0A7C9M6R7</accession>
<dbReference type="GO" id="GO:0009306">
    <property type="term" value="P:protein secretion"/>
    <property type="evidence" value="ECO:0007669"/>
    <property type="project" value="InterPro"/>
</dbReference>
<protein>
    <submittedName>
        <fullName evidence="7">Translocation and assembly module protein TamB</fullName>
    </submittedName>
</protein>
<feature type="chain" id="PRO_5028834563" evidence="5">
    <location>
        <begin position="30"/>
        <end position="1100"/>
    </location>
</feature>
<comment type="subcellular location">
    <subcellularLocation>
        <location evidence="1">Membrane</location>
        <topology evidence="1">Single-pass membrane protein</topology>
    </subcellularLocation>
</comment>
<evidence type="ECO:0000256" key="1">
    <source>
        <dbReference type="ARBA" id="ARBA00004167"/>
    </source>
</evidence>
<comment type="caution">
    <text evidence="7">The sequence shown here is derived from an EMBL/GenBank/DDBJ whole genome shotgun (WGS) entry which is preliminary data.</text>
</comment>